<protein>
    <submittedName>
        <fullName evidence="2">PEP-CTERM sorting domain-containing protein</fullName>
    </submittedName>
</protein>
<organism evidence="2 3">
    <name type="scientific">Roseateles koreensis</name>
    <dbReference type="NCBI Taxonomy" id="2987526"/>
    <lineage>
        <taxon>Bacteria</taxon>
        <taxon>Pseudomonadati</taxon>
        <taxon>Pseudomonadota</taxon>
        <taxon>Betaproteobacteria</taxon>
        <taxon>Burkholderiales</taxon>
        <taxon>Sphaerotilaceae</taxon>
        <taxon>Roseateles</taxon>
    </lineage>
</organism>
<keyword evidence="3" id="KW-1185">Reference proteome</keyword>
<accession>A0ABT5KZC7</accession>
<feature type="chain" id="PRO_5046547902" evidence="1">
    <location>
        <begin position="27"/>
        <end position="241"/>
    </location>
</feature>
<dbReference type="InterPro" id="IPR013424">
    <property type="entry name" value="Ice-binding_C"/>
</dbReference>
<sequence length="241" mass="25205">MSTSHRLIWSLVSGLSGLALVSTAQASLIGSVTVDLYAPGGLTSDGTPGNTVSTAIHVTESTSVSTGIFASSLDPGPIGGAAGFMLDHEQITFVGNSILLHVDAGEQTPGNLFYTGYLGSGAEHARYQFSGLNIPGETITGFKVYDFDGYGTSGTTGAVNLTDPNDLVHLIDASTLSFDLDTLQFKDRLRETYNYAEFRIDLITQANGNGGGGDLPEPSSLACLGAAGLMMFAARRRGWLR</sequence>
<dbReference type="NCBIfam" id="TIGR02595">
    <property type="entry name" value="PEP_CTERM"/>
    <property type="match status" value="1"/>
</dbReference>
<feature type="signal peptide" evidence="1">
    <location>
        <begin position="1"/>
        <end position="26"/>
    </location>
</feature>
<evidence type="ECO:0000313" key="2">
    <source>
        <dbReference type="EMBL" id="MDC8787072.1"/>
    </source>
</evidence>
<dbReference type="Proteomes" id="UP001219862">
    <property type="component" value="Unassembled WGS sequence"/>
</dbReference>
<evidence type="ECO:0000256" key="1">
    <source>
        <dbReference type="SAM" id="SignalP"/>
    </source>
</evidence>
<evidence type="ECO:0000313" key="3">
    <source>
        <dbReference type="Proteomes" id="UP001219862"/>
    </source>
</evidence>
<gene>
    <name evidence="2" type="ORF">PRZ01_17920</name>
</gene>
<comment type="caution">
    <text evidence="2">The sequence shown here is derived from an EMBL/GenBank/DDBJ whole genome shotgun (WGS) entry which is preliminary data.</text>
</comment>
<dbReference type="EMBL" id="JAQQXS010000020">
    <property type="protein sequence ID" value="MDC8787072.1"/>
    <property type="molecule type" value="Genomic_DNA"/>
</dbReference>
<proteinExistence type="predicted"/>
<name>A0ABT5KZC7_9BURK</name>
<reference evidence="2 3" key="1">
    <citation type="submission" date="2022-10" db="EMBL/GenBank/DDBJ databases">
        <title>paucibacter sp. hw8 Genome sequencing.</title>
        <authorList>
            <person name="Park S."/>
        </authorList>
    </citation>
    <scope>NUCLEOTIDE SEQUENCE [LARGE SCALE GENOMIC DNA]</scope>
    <source>
        <strain evidence="3">hw8</strain>
    </source>
</reference>
<dbReference type="RefSeq" id="WP_273598212.1">
    <property type="nucleotide sequence ID" value="NZ_JAQQXS010000020.1"/>
</dbReference>
<keyword evidence="1" id="KW-0732">Signal</keyword>